<dbReference type="InterPro" id="IPR007627">
    <property type="entry name" value="RNA_pol_sigma70_r2"/>
</dbReference>
<dbReference type="InterPro" id="IPR013324">
    <property type="entry name" value="RNA_pol_sigma_r3/r4-like"/>
</dbReference>
<dbReference type="KEGG" id="cak:Caul_1969"/>
<comment type="similarity">
    <text evidence="1">Belongs to the sigma-70 factor family. ECF subfamily.</text>
</comment>
<feature type="domain" description="RNA polymerase sigma factor 70 region 4 type 2" evidence="7">
    <location>
        <begin position="131"/>
        <end position="182"/>
    </location>
</feature>
<dbReference type="CDD" id="cd06171">
    <property type="entry name" value="Sigma70_r4"/>
    <property type="match status" value="1"/>
</dbReference>
<feature type="domain" description="RNA polymerase sigma-70 region 2" evidence="6">
    <location>
        <begin position="24"/>
        <end position="86"/>
    </location>
</feature>
<dbReference type="GO" id="GO:0006352">
    <property type="term" value="P:DNA-templated transcription initiation"/>
    <property type="evidence" value="ECO:0007669"/>
    <property type="project" value="InterPro"/>
</dbReference>
<sequence length="187" mass="21271">MTLKDDAHRADARPRLPPPEQISHAYRRPLMTYFLRHTGDYAEAEDLTQEALLRALRAGAGEAIETPDGFVFTIASNLLRDRARKRITRQADRHVSLYPPGDGETAAEPLQLATEDFPADRVLMGKEKLRRTLDALAELPDRTREIFILFRVERLRQTEIAARLGISVSAVEKHVVRAVAHLARRFR</sequence>
<dbReference type="InterPro" id="IPR036388">
    <property type="entry name" value="WH-like_DNA-bd_sf"/>
</dbReference>
<evidence type="ECO:0000313" key="8">
    <source>
        <dbReference type="EMBL" id="ABZ71098.1"/>
    </source>
</evidence>
<evidence type="ECO:0000256" key="5">
    <source>
        <dbReference type="SAM" id="MobiDB-lite"/>
    </source>
</evidence>
<accession>B0T5U0</accession>
<dbReference type="PANTHER" id="PTHR43133">
    <property type="entry name" value="RNA POLYMERASE ECF-TYPE SIGMA FACTO"/>
    <property type="match status" value="1"/>
</dbReference>
<dbReference type="Gene3D" id="1.10.1740.10">
    <property type="match status" value="1"/>
</dbReference>
<dbReference type="EMBL" id="CP000927">
    <property type="protein sequence ID" value="ABZ71098.1"/>
    <property type="molecule type" value="Genomic_DNA"/>
</dbReference>
<dbReference type="Gene3D" id="1.10.10.10">
    <property type="entry name" value="Winged helix-like DNA-binding domain superfamily/Winged helix DNA-binding domain"/>
    <property type="match status" value="1"/>
</dbReference>
<name>B0T5U0_CAUSK</name>
<dbReference type="SUPFAM" id="SSF88946">
    <property type="entry name" value="Sigma2 domain of RNA polymerase sigma factors"/>
    <property type="match status" value="1"/>
</dbReference>
<evidence type="ECO:0000256" key="2">
    <source>
        <dbReference type="ARBA" id="ARBA00023015"/>
    </source>
</evidence>
<dbReference type="InterPro" id="IPR013325">
    <property type="entry name" value="RNA_pol_sigma_r2"/>
</dbReference>
<evidence type="ECO:0000259" key="7">
    <source>
        <dbReference type="Pfam" id="PF08281"/>
    </source>
</evidence>
<dbReference type="InterPro" id="IPR014284">
    <property type="entry name" value="RNA_pol_sigma-70_dom"/>
</dbReference>
<keyword evidence="2" id="KW-0805">Transcription regulation</keyword>
<dbReference type="InterPro" id="IPR039425">
    <property type="entry name" value="RNA_pol_sigma-70-like"/>
</dbReference>
<protein>
    <submittedName>
        <fullName evidence="8">RNA polymerase, sigma-24 subunit, ECF subfamily</fullName>
    </submittedName>
</protein>
<dbReference type="PANTHER" id="PTHR43133:SF63">
    <property type="entry name" value="RNA POLYMERASE SIGMA FACTOR FECI-RELATED"/>
    <property type="match status" value="1"/>
</dbReference>
<dbReference type="Pfam" id="PF08281">
    <property type="entry name" value="Sigma70_r4_2"/>
    <property type="match status" value="1"/>
</dbReference>
<proteinExistence type="inferred from homology"/>
<dbReference type="SUPFAM" id="SSF88659">
    <property type="entry name" value="Sigma3 and sigma4 domains of RNA polymerase sigma factors"/>
    <property type="match status" value="1"/>
</dbReference>
<dbReference type="STRING" id="366602.Caul_1969"/>
<dbReference type="AlphaFoldDB" id="B0T5U0"/>
<dbReference type="GO" id="GO:0003677">
    <property type="term" value="F:DNA binding"/>
    <property type="evidence" value="ECO:0007669"/>
    <property type="project" value="InterPro"/>
</dbReference>
<keyword evidence="3" id="KW-0731">Sigma factor</keyword>
<feature type="compositionally biased region" description="Basic and acidic residues" evidence="5">
    <location>
        <begin position="1"/>
        <end position="14"/>
    </location>
</feature>
<reference evidence="8" key="1">
    <citation type="submission" date="2008-01" db="EMBL/GenBank/DDBJ databases">
        <title>Complete sequence of chromosome of Caulobacter sp. K31.</title>
        <authorList>
            <consortium name="US DOE Joint Genome Institute"/>
            <person name="Copeland A."/>
            <person name="Lucas S."/>
            <person name="Lapidus A."/>
            <person name="Barry K."/>
            <person name="Glavina del Rio T."/>
            <person name="Dalin E."/>
            <person name="Tice H."/>
            <person name="Pitluck S."/>
            <person name="Bruce D."/>
            <person name="Goodwin L."/>
            <person name="Thompson L.S."/>
            <person name="Brettin T."/>
            <person name="Detter J.C."/>
            <person name="Han C."/>
            <person name="Schmutz J."/>
            <person name="Larimer F."/>
            <person name="Land M."/>
            <person name="Hauser L."/>
            <person name="Kyrpides N."/>
            <person name="Kim E."/>
            <person name="Stephens C."/>
            <person name="Richardson P."/>
        </authorList>
    </citation>
    <scope>NUCLEOTIDE SEQUENCE [LARGE SCALE GENOMIC DNA]</scope>
    <source>
        <strain evidence="8">K31</strain>
    </source>
</reference>
<evidence type="ECO:0000256" key="1">
    <source>
        <dbReference type="ARBA" id="ARBA00010641"/>
    </source>
</evidence>
<dbReference type="InterPro" id="IPR013249">
    <property type="entry name" value="RNA_pol_sigma70_r4_t2"/>
</dbReference>
<dbReference type="HOGENOM" id="CLU_047691_12_5_5"/>
<evidence type="ECO:0000259" key="6">
    <source>
        <dbReference type="Pfam" id="PF04542"/>
    </source>
</evidence>
<gene>
    <name evidence="8" type="ordered locus">Caul_1969</name>
</gene>
<dbReference type="eggNOG" id="COG1595">
    <property type="taxonomic scope" value="Bacteria"/>
</dbReference>
<keyword evidence="4" id="KW-0804">Transcription</keyword>
<feature type="region of interest" description="Disordered" evidence="5">
    <location>
        <begin position="1"/>
        <end position="22"/>
    </location>
</feature>
<evidence type="ECO:0000256" key="4">
    <source>
        <dbReference type="ARBA" id="ARBA00023163"/>
    </source>
</evidence>
<dbReference type="Pfam" id="PF04542">
    <property type="entry name" value="Sigma70_r2"/>
    <property type="match status" value="1"/>
</dbReference>
<evidence type="ECO:0000256" key="3">
    <source>
        <dbReference type="ARBA" id="ARBA00023082"/>
    </source>
</evidence>
<dbReference type="GO" id="GO:0016987">
    <property type="term" value="F:sigma factor activity"/>
    <property type="evidence" value="ECO:0007669"/>
    <property type="project" value="UniProtKB-KW"/>
</dbReference>
<organism evidence="8">
    <name type="scientific">Caulobacter sp. (strain K31)</name>
    <dbReference type="NCBI Taxonomy" id="366602"/>
    <lineage>
        <taxon>Bacteria</taxon>
        <taxon>Pseudomonadati</taxon>
        <taxon>Pseudomonadota</taxon>
        <taxon>Alphaproteobacteria</taxon>
        <taxon>Caulobacterales</taxon>
        <taxon>Caulobacteraceae</taxon>
        <taxon>Caulobacter</taxon>
    </lineage>
</organism>
<dbReference type="NCBIfam" id="TIGR02937">
    <property type="entry name" value="sigma70-ECF"/>
    <property type="match status" value="1"/>
</dbReference>